<dbReference type="InterPro" id="IPR010266">
    <property type="entry name" value="NnrS"/>
</dbReference>
<evidence type="ECO:0000313" key="2">
    <source>
        <dbReference type="EMBL" id="SVD28589.1"/>
    </source>
</evidence>
<feature type="transmembrane region" description="Helical" evidence="1">
    <location>
        <begin position="58"/>
        <end position="79"/>
    </location>
</feature>
<dbReference type="Pfam" id="PF05940">
    <property type="entry name" value="NnrS"/>
    <property type="match status" value="1"/>
</dbReference>
<keyword evidence="1" id="KW-0812">Transmembrane</keyword>
<dbReference type="EMBL" id="UINC01141069">
    <property type="protein sequence ID" value="SVD28589.1"/>
    <property type="molecule type" value="Genomic_DNA"/>
</dbReference>
<gene>
    <name evidence="2" type="ORF">METZ01_LOCUS381443</name>
</gene>
<feature type="transmembrane region" description="Helical" evidence="1">
    <location>
        <begin position="31"/>
        <end position="52"/>
    </location>
</feature>
<name>A0A382U2Q2_9ZZZZ</name>
<accession>A0A382U2Q2</accession>
<sequence length="92" mass="10210">MGGIGVITLSMMARVSLGHTGRSIHEPPPKLTVALTMIVIGVFFRVFFPLAWPQDYRLWIGIAQALWIGAFGVYLILYFPILTRPRIDGLPG</sequence>
<keyword evidence="1" id="KW-1133">Transmembrane helix</keyword>
<keyword evidence="1" id="KW-0472">Membrane</keyword>
<organism evidence="2">
    <name type="scientific">marine metagenome</name>
    <dbReference type="NCBI Taxonomy" id="408172"/>
    <lineage>
        <taxon>unclassified sequences</taxon>
        <taxon>metagenomes</taxon>
        <taxon>ecological metagenomes</taxon>
    </lineage>
</organism>
<dbReference type="AlphaFoldDB" id="A0A382U2Q2"/>
<evidence type="ECO:0000256" key="1">
    <source>
        <dbReference type="SAM" id="Phobius"/>
    </source>
</evidence>
<proteinExistence type="predicted"/>
<protein>
    <recommendedName>
        <fullName evidence="3">NnrS family protein</fullName>
    </recommendedName>
</protein>
<reference evidence="2" key="1">
    <citation type="submission" date="2018-05" db="EMBL/GenBank/DDBJ databases">
        <authorList>
            <person name="Lanie J.A."/>
            <person name="Ng W.-L."/>
            <person name="Kazmierczak K.M."/>
            <person name="Andrzejewski T.M."/>
            <person name="Davidsen T.M."/>
            <person name="Wayne K.J."/>
            <person name="Tettelin H."/>
            <person name="Glass J.I."/>
            <person name="Rusch D."/>
            <person name="Podicherti R."/>
            <person name="Tsui H.-C.T."/>
            <person name="Winkler M.E."/>
        </authorList>
    </citation>
    <scope>NUCLEOTIDE SEQUENCE</scope>
</reference>
<evidence type="ECO:0008006" key="3">
    <source>
        <dbReference type="Google" id="ProtNLM"/>
    </source>
</evidence>